<dbReference type="Proteomes" id="UP001432027">
    <property type="component" value="Unassembled WGS sequence"/>
</dbReference>
<feature type="non-terminal residue" evidence="1">
    <location>
        <position position="1"/>
    </location>
</feature>
<feature type="non-terminal residue" evidence="1">
    <location>
        <position position="176"/>
    </location>
</feature>
<protein>
    <submittedName>
        <fullName evidence="1">Uncharacterized protein</fullName>
    </submittedName>
</protein>
<accession>A0AAV5SWS9</accession>
<sequence>PSSGVFYAQSREGETETISYRKKNDEKAREHIKTMYPLCDDSSEPARIPPELYDELSLALIKYDFGKLEIVIDNEFFDFFSYRPDDIYPCGRSLAYKNVHFDADQSINDTAMQDFFAVLDVTKVAHLCDESKNRKAGCKSRKTDVRCCSCIRFRDSLTKRNRKSQRRRNSRYFIFL</sequence>
<comment type="caution">
    <text evidence="1">The sequence shown here is derived from an EMBL/GenBank/DDBJ whole genome shotgun (WGS) entry which is preliminary data.</text>
</comment>
<dbReference type="EMBL" id="BTSX01000003">
    <property type="protein sequence ID" value="GMS87792.1"/>
    <property type="molecule type" value="Genomic_DNA"/>
</dbReference>
<evidence type="ECO:0000313" key="2">
    <source>
        <dbReference type="Proteomes" id="UP001432027"/>
    </source>
</evidence>
<organism evidence="1 2">
    <name type="scientific">Pristionchus entomophagus</name>
    <dbReference type="NCBI Taxonomy" id="358040"/>
    <lineage>
        <taxon>Eukaryota</taxon>
        <taxon>Metazoa</taxon>
        <taxon>Ecdysozoa</taxon>
        <taxon>Nematoda</taxon>
        <taxon>Chromadorea</taxon>
        <taxon>Rhabditida</taxon>
        <taxon>Rhabditina</taxon>
        <taxon>Diplogasteromorpha</taxon>
        <taxon>Diplogasteroidea</taxon>
        <taxon>Neodiplogasteridae</taxon>
        <taxon>Pristionchus</taxon>
    </lineage>
</organism>
<reference evidence="1" key="1">
    <citation type="submission" date="2023-10" db="EMBL/GenBank/DDBJ databases">
        <title>Genome assembly of Pristionchus species.</title>
        <authorList>
            <person name="Yoshida K."/>
            <person name="Sommer R.J."/>
        </authorList>
    </citation>
    <scope>NUCLEOTIDE SEQUENCE</scope>
    <source>
        <strain evidence="1">RS0144</strain>
    </source>
</reference>
<dbReference type="AlphaFoldDB" id="A0AAV5SWS9"/>
<gene>
    <name evidence="1" type="ORF">PENTCL1PPCAC_9967</name>
</gene>
<proteinExistence type="predicted"/>
<evidence type="ECO:0000313" key="1">
    <source>
        <dbReference type="EMBL" id="GMS87792.1"/>
    </source>
</evidence>
<name>A0AAV5SWS9_9BILA</name>
<keyword evidence="2" id="KW-1185">Reference proteome</keyword>